<protein>
    <recommendedName>
        <fullName evidence="4">Secreted protein</fullName>
    </recommendedName>
</protein>
<proteinExistence type="predicted"/>
<name>A0A9P4GEN9_9PLEO</name>
<sequence length="172" mass="18942">MPRSCLSLYLHLCLTVLSLSSLVHSSRIGCTITRARWGFISSVRHRTSGPWRDNGMAALVWLVGSKPWACNAPICREASCLLEGKSGATSRRSLVGPWWRLVSASSGGALQFPTTLPPSSESTPPHVPDTATTAMRPPVHRYRFYRLVSKWVTTATRPVPLEHRLGTACFDI</sequence>
<accession>A0A9P4GEN9</accession>
<comment type="caution">
    <text evidence="2">The sequence shown here is derived from an EMBL/GenBank/DDBJ whole genome shotgun (WGS) entry which is preliminary data.</text>
</comment>
<keyword evidence="1" id="KW-0732">Signal</keyword>
<feature type="chain" id="PRO_5040496989" description="Secreted protein" evidence="1">
    <location>
        <begin position="26"/>
        <end position="172"/>
    </location>
</feature>
<evidence type="ECO:0000256" key="1">
    <source>
        <dbReference type="SAM" id="SignalP"/>
    </source>
</evidence>
<keyword evidence="3" id="KW-1185">Reference proteome</keyword>
<gene>
    <name evidence="2" type="ORF">K460DRAFT_156900</name>
</gene>
<dbReference type="EMBL" id="ML976617">
    <property type="protein sequence ID" value="KAF1844064.1"/>
    <property type="molecule type" value="Genomic_DNA"/>
</dbReference>
<dbReference type="AlphaFoldDB" id="A0A9P4GEN9"/>
<dbReference type="GeneID" id="63844103"/>
<reference evidence="2" key="1">
    <citation type="submission" date="2020-01" db="EMBL/GenBank/DDBJ databases">
        <authorList>
            <consortium name="DOE Joint Genome Institute"/>
            <person name="Haridas S."/>
            <person name="Albert R."/>
            <person name="Binder M."/>
            <person name="Bloem J."/>
            <person name="Labutti K."/>
            <person name="Salamov A."/>
            <person name="Andreopoulos B."/>
            <person name="Baker S.E."/>
            <person name="Barry K."/>
            <person name="Bills G."/>
            <person name="Bluhm B.H."/>
            <person name="Cannon C."/>
            <person name="Castanera R."/>
            <person name="Culley D.E."/>
            <person name="Daum C."/>
            <person name="Ezra D."/>
            <person name="Gonzalez J.B."/>
            <person name="Henrissat B."/>
            <person name="Kuo A."/>
            <person name="Liang C."/>
            <person name="Lipzen A."/>
            <person name="Lutzoni F."/>
            <person name="Magnuson J."/>
            <person name="Mondo S."/>
            <person name="Nolan M."/>
            <person name="Ohm R."/>
            <person name="Pangilinan J."/>
            <person name="Park H.-J."/>
            <person name="Ramirez L."/>
            <person name="Alfaro M."/>
            <person name="Sun H."/>
            <person name="Tritt A."/>
            <person name="Yoshinaga Y."/>
            <person name="Zwiers L.-H."/>
            <person name="Turgeon B.G."/>
            <person name="Goodwin S.B."/>
            <person name="Spatafora J.W."/>
            <person name="Crous P.W."/>
            <person name="Grigoriev I.V."/>
        </authorList>
    </citation>
    <scope>NUCLEOTIDE SEQUENCE</scope>
    <source>
        <strain evidence="2">CBS 394.84</strain>
    </source>
</reference>
<evidence type="ECO:0000313" key="3">
    <source>
        <dbReference type="Proteomes" id="UP000800039"/>
    </source>
</evidence>
<organism evidence="2 3">
    <name type="scientific">Cucurbitaria berberidis CBS 394.84</name>
    <dbReference type="NCBI Taxonomy" id="1168544"/>
    <lineage>
        <taxon>Eukaryota</taxon>
        <taxon>Fungi</taxon>
        <taxon>Dikarya</taxon>
        <taxon>Ascomycota</taxon>
        <taxon>Pezizomycotina</taxon>
        <taxon>Dothideomycetes</taxon>
        <taxon>Pleosporomycetidae</taxon>
        <taxon>Pleosporales</taxon>
        <taxon>Pleosporineae</taxon>
        <taxon>Cucurbitariaceae</taxon>
        <taxon>Cucurbitaria</taxon>
    </lineage>
</organism>
<evidence type="ECO:0000313" key="2">
    <source>
        <dbReference type="EMBL" id="KAF1844064.1"/>
    </source>
</evidence>
<feature type="signal peptide" evidence="1">
    <location>
        <begin position="1"/>
        <end position="25"/>
    </location>
</feature>
<dbReference type="Proteomes" id="UP000800039">
    <property type="component" value="Unassembled WGS sequence"/>
</dbReference>
<evidence type="ECO:0008006" key="4">
    <source>
        <dbReference type="Google" id="ProtNLM"/>
    </source>
</evidence>
<dbReference type="RefSeq" id="XP_040786627.1">
    <property type="nucleotide sequence ID" value="XM_040926851.1"/>
</dbReference>